<name>A0A0S7EII7_9TELE</name>
<dbReference type="PANTHER" id="PTHR48465:SF1">
    <property type="entry name" value="PROTEIN SSUH2 HOMOLOG"/>
    <property type="match status" value="1"/>
</dbReference>
<accession>A0A0S7EII7</accession>
<sequence length="144" mass="15096">SSILSAAGASLGNAGLSQAVWDFGQHSVHDACERCHASGRVTCNPCIGSGRVHCYRCHGAGTTTETRWVSNHNGHGRHQTYQQSCYGCGGSGRISCNHCAGSGKVSCSDCEGHGFFTEVMTVTVQAEPHVNIITRSTLSPDALS</sequence>
<dbReference type="InterPro" id="IPR052789">
    <property type="entry name" value="SSUH2_homolog"/>
</dbReference>
<proteinExistence type="predicted"/>
<feature type="non-terminal residue" evidence="1">
    <location>
        <position position="144"/>
    </location>
</feature>
<reference evidence="1" key="1">
    <citation type="submission" date="2014-12" db="EMBL/GenBank/DDBJ databases">
        <title>Parallel Evolution in Life History Adaptation Evident in the Tissue-Specific Poeciliopsis prolifica transcriptome.</title>
        <authorList>
            <person name="Jue N.K."/>
            <person name="Foley R.J."/>
            <person name="Obergfell C."/>
            <person name="Reznick D.N."/>
            <person name="O'Neill R.J."/>
            <person name="O'Neill M.J."/>
        </authorList>
    </citation>
    <scope>NUCLEOTIDE SEQUENCE</scope>
</reference>
<evidence type="ECO:0000313" key="1">
    <source>
        <dbReference type="EMBL" id="JAO04934.1"/>
    </source>
</evidence>
<organism evidence="1">
    <name type="scientific">Poeciliopsis prolifica</name>
    <name type="common">blackstripe livebearer</name>
    <dbReference type="NCBI Taxonomy" id="188132"/>
    <lineage>
        <taxon>Eukaryota</taxon>
        <taxon>Metazoa</taxon>
        <taxon>Chordata</taxon>
        <taxon>Craniata</taxon>
        <taxon>Vertebrata</taxon>
        <taxon>Euteleostomi</taxon>
        <taxon>Actinopterygii</taxon>
        <taxon>Neopterygii</taxon>
        <taxon>Teleostei</taxon>
        <taxon>Neoteleostei</taxon>
        <taxon>Acanthomorphata</taxon>
        <taxon>Ovalentaria</taxon>
        <taxon>Atherinomorphae</taxon>
        <taxon>Cyprinodontiformes</taxon>
        <taxon>Poeciliidae</taxon>
        <taxon>Poeciliinae</taxon>
        <taxon>Poeciliopsis</taxon>
    </lineage>
</organism>
<dbReference type="PANTHER" id="PTHR48465">
    <property type="entry name" value="PROTEIN SSUH2 HOMOLOG"/>
    <property type="match status" value="1"/>
</dbReference>
<dbReference type="EMBL" id="GBYX01476743">
    <property type="protein sequence ID" value="JAO04934.1"/>
    <property type="molecule type" value="Transcribed_RNA"/>
</dbReference>
<gene>
    <name evidence="1" type="primary">SSUH2</name>
</gene>
<dbReference type="AlphaFoldDB" id="A0A0S7EII7"/>
<feature type="non-terminal residue" evidence="1">
    <location>
        <position position="1"/>
    </location>
</feature>
<protein>
    <submittedName>
        <fullName evidence="1">SSUH2</fullName>
    </submittedName>
</protein>